<keyword evidence="2" id="KW-1185">Reference proteome</keyword>
<organism evidence="1 2">
    <name type="scientific">Parelaphostrongylus tenuis</name>
    <name type="common">Meningeal worm</name>
    <dbReference type="NCBI Taxonomy" id="148309"/>
    <lineage>
        <taxon>Eukaryota</taxon>
        <taxon>Metazoa</taxon>
        <taxon>Ecdysozoa</taxon>
        <taxon>Nematoda</taxon>
        <taxon>Chromadorea</taxon>
        <taxon>Rhabditida</taxon>
        <taxon>Rhabditina</taxon>
        <taxon>Rhabditomorpha</taxon>
        <taxon>Strongyloidea</taxon>
        <taxon>Metastrongylidae</taxon>
        <taxon>Parelaphostrongylus</taxon>
    </lineage>
</organism>
<reference evidence="1" key="1">
    <citation type="submission" date="2021-06" db="EMBL/GenBank/DDBJ databases">
        <title>Parelaphostrongylus tenuis whole genome reference sequence.</title>
        <authorList>
            <person name="Garwood T.J."/>
            <person name="Larsen P.A."/>
            <person name="Fountain-Jones N.M."/>
            <person name="Garbe J.R."/>
            <person name="Macchietto M.G."/>
            <person name="Kania S.A."/>
            <person name="Gerhold R.W."/>
            <person name="Richards J.E."/>
            <person name="Wolf T.M."/>
        </authorList>
    </citation>
    <scope>NUCLEOTIDE SEQUENCE</scope>
    <source>
        <strain evidence="1">MNPRO001-30</strain>
        <tissue evidence="1">Meninges</tissue>
    </source>
</reference>
<comment type="caution">
    <text evidence="1">The sequence shown here is derived from an EMBL/GenBank/DDBJ whole genome shotgun (WGS) entry which is preliminary data.</text>
</comment>
<dbReference type="AlphaFoldDB" id="A0AAD5R153"/>
<accession>A0AAD5R153</accession>
<protein>
    <submittedName>
        <fullName evidence="1">Uncharacterized protein</fullName>
    </submittedName>
</protein>
<gene>
    <name evidence="1" type="ORF">KIN20_028489</name>
</gene>
<proteinExistence type="predicted"/>
<evidence type="ECO:0000313" key="1">
    <source>
        <dbReference type="EMBL" id="KAJ1367554.1"/>
    </source>
</evidence>
<dbReference type="Proteomes" id="UP001196413">
    <property type="component" value="Unassembled WGS sequence"/>
</dbReference>
<name>A0AAD5R153_PARTN</name>
<evidence type="ECO:0000313" key="2">
    <source>
        <dbReference type="Proteomes" id="UP001196413"/>
    </source>
</evidence>
<sequence length="103" mass="11273">MPENLVISIQCLYYEKTDSPQCRGPFSCVSLIADGHAFGLPTSCASRCNKSALLHWSFARVKDLTRRCAFVGGRAGLLVWSCARLNYLTLALELVFLCGAALD</sequence>
<dbReference type="EMBL" id="JAHQIW010005944">
    <property type="protein sequence ID" value="KAJ1367554.1"/>
    <property type="molecule type" value="Genomic_DNA"/>
</dbReference>